<proteinExistence type="predicted"/>
<evidence type="ECO:0000313" key="2">
    <source>
        <dbReference type="EMBL" id="QGT96544.1"/>
    </source>
</evidence>
<dbReference type="Pfam" id="PF07963">
    <property type="entry name" value="N_methyl"/>
    <property type="match status" value="1"/>
</dbReference>
<dbReference type="AlphaFoldDB" id="A0AA92EUP0"/>
<dbReference type="InterPro" id="IPR012902">
    <property type="entry name" value="N_methyl_site"/>
</dbReference>
<keyword evidence="1" id="KW-1133">Transmembrane helix</keyword>
<accession>A0AA92EUP0</accession>
<dbReference type="KEGG" id="panm:D3795_10415"/>
<organism evidence="2 3">
    <name type="scientific">Pseudidiomarina andamanensis</name>
    <dbReference type="NCBI Taxonomy" id="1940690"/>
    <lineage>
        <taxon>Bacteria</taxon>
        <taxon>Pseudomonadati</taxon>
        <taxon>Pseudomonadota</taxon>
        <taxon>Gammaproteobacteria</taxon>
        <taxon>Alteromonadales</taxon>
        <taxon>Idiomarinaceae</taxon>
        <taxon>Pseudidiomarina</taxon>
    </lineage>
</organism>
<dbReference type="EMBL" id="CP032551">
    <property type="protein sequence ID" value="QGT96544.1"/>
    <property type="molecule type" value="Genomic_DNA"/>
</dbReference>
<sequence>MRHRQGFTLVELVIVIVLLAITGLFVFNYLGFGAQIFRDTTERDQLVAQSRFAIARLSRELQGAVPRSIRVSITDAQRCIEFMPILASSVYLDIPRPGPTSSDPFIAIEPVANDNLVGGYLLVYATNTSYIYGNSVQRRKVISNITDTSPAQDNLVEINYATTPAFFGAESPARRYFIGGEPVSWCYDNTSNSIYRFAGYGLNSLQPSFSQLQISAASSAEIMAKYIYNDLNNNEFPFYVFEATLQRNSLIKLDWRFSREADSEPLQFVHEVHIANVP</sequence>
<keyword evidence="1" id="KW-0472">Membrane</keyword>
<dbReference type="NCBIfam" id="TIGR02532">
    <property type="entry name" value="IV_pilin_GFxxxE"/>
    <property type="match status" value="1"/>
</dbReference>
<dbReference type="PROSITE" id="PS00409">
    <property type="entry name" value="PROKAR_NTER_METHYL"/>
    <property type="match status" value="1"/>
</dbReference>
<keyword evidence="3" id="KW-1185">Reference proteome</keyword>
<gene>
    <name evidence="2" type="ORF">D3795_10415</name>
</gene>
<keyword evidence="1" id="KW-0812">Transmembrane</keyword>
<evidence type="ECO:0000313" key="3">
    <source>
        <dbReference type="Proteomes" id="UP000427820"/>
    </source>
</evidence>
<evidence type="ECO:0000256" key="1">
    <source>
        <dbReference type="SAM" id="Phobius"/>
    </source>
</evidence>
<reference evidence="2 3" key="1">
    <citation type="submission" date="2018-09" db="EMBL/GenBank/DDBJ databases">
        <title>Whole genome sequencing of Idiomarina andamanensis W-5T (LMG 29773T= JCM 31645T).</title>
        <authorList>
            <person name="Das S.K."/>
        </authorList>
    </citation>
    <scope>NUCLEOTIDE SEQUENCE [LARGE SCALE GENOMIC DNA]</scope>
    <source>
        <strain evidence="2 3">W-5T</strain>
    </source>
</reference>
<protein>
    <submittedName>
        <fullName evidence="2">Prepilin-type N-terminal cleavage/methylation domain-containing protein</fullName>
    </submittedName>
</protein>
<feature type="transmembrane region" description="Helical" evidence="1">
    <location>
        <begin position="12"/>
        <end position="32"/>
    </location>
</feature>
<dbReference type="RefSeq" id="WP_156268520.1">
    <property type="nucleotide sequence ID" value="NZ_CP032551.1"/>
</dbReference>
<dbReference type="Proteomes" id="UP000427820">
    <property type="component" value="Chromosome"/>
</dbReference>
<name>A0AA92EUP0_9GAMM</name>